<keyword evidence="2" id="KW-0677">Repeat</keyword>
<dbReference type="EMBL" id="CABIKO010000006">
    <property type="protein sequence ID" value="VVA12864.1"/>
    <property type="molecule type" value="Genomic_DNA"/>
</dbReference>
<dbReference type="Pfam" id="PF13041">
    <property type="entry name" value="PPR_2"/>
    <property type="match status" value="1"/>
</dbReference>
<dbReference type="AlphaFoldDB" id="A0A5E4EAR4"/>
<gene>
    <name evidence="4" type="ORF">ALMOND_2B005231</name>
</gene>
<evidence type="ECO:0000313" key="5">
    <source>
        <dbReference type="Proteomes" id="UP000327085"/>
    </source>
</evidence>
<dbReference type="PANTHER" id="PTHR47939:SF1">
    <property type="entry name" value="OS04G0684500 PROTEIN"/>
    <property type="match status" value="1"/>
</dbReference>
<dbReference type="Gramene" id="VVA12864">
    <property type="protein sequence ID" value="VVA12864"/>
    <property type="gene ID" value="Prudul26B005231"/>
</dbReference>
<dbReference type="PROSITE" id="PS51375">
    <property type="entry name" value="PPR"/>
    <property type="match status" value="3"/>
</dbReference>
<comment type="similarity">
    <text evidence="1">Belongs to the PPR family. P subfamily.</text>
</comment>
<name>A0A5E4EAR4_PRUDU</name>
<dbReference type="NCBIfam" id="TIGR00756">
    <property type="entry name" value="PPR"/>
    <property type="match status" value="3"/>
</dbReference>
<dbReference type="InParanoid" id="A0A5E4EAR4"/>
<reference evidence="5" key="1">
    <citation type="journal article" date="2020" name="Plant J.">
        <title>Transposons played a major role in the diversification between the closely related almond and peach genomes: results from the almond genome sequence.</title>
        <authorList>
            <person name="Alioto T."/>
            <person name="Alexiou K.G."/>
            <person name="Bardil A."/>
            <person name="Barteri F."/>
            <person name="Castanera R."/>
            <person name="Cruz F."/>
            <person name="Dhingra A."/>
            <person name="Duval H."/>
            <person name="Fernandez I Marti A."/>
            <person name="Frias L."/>
            <person name="Galan B."/>
            <person name="Garcia J.L."/>
            <person name="Howad W."/>
            <person name="Gomez-Garrido J."/>
            <person name="Gut M."/>
            <person name="Julca I."/>
            <person name="Morata J."/>
            <person name="Puigdomenech P."/>
            <person name="Ribeca P."/>
            <person name="Rubio Cabetas M.J."/>
            <person name="Vlasova A."/>
            <person name="Wirthensohn M."/>
            <person name="Garcia-Mas J."/>
            <person name="Gabaldon T."/>
            <person name="Casacuberta J.M."/>
            <person name="Arus P."/>
        </authorList>
    </citation>
    <scope>NUCLEOTIDE SEQUENCE [LARGE SCALE GENOMIC DNA]</scope>
    <source>
        <strain evidence="5">cv. Texas</strain>
    </source>
</reference>
<proteinExistence type="inferred from homology"/>
<dbReference type="Gene3D" id="1.25.40.10">
    <property type="entry name" value="Tetratricopeptide repeat domain"/>
    <property type="match status" value="2"/>
</dbReference>
<accession>A0A5E4EAR4</accession>
<dbReference type="Pfam" id="PF12854">
    <property type="entry name" value="PPR_1"/>
    <property type="match status" value="1"/>
</dbReference>
<feature type="repeat" description="PPR" evidence="3">
    <location>
        <begin position="109"/>
        <end position="143"/>
    </location>
</feature>
<organism evidence="4 5">
    <name type="scientific">Prunus dulcis</name>
    <name type="common">Almond</name>
    <name type="synonym">Amygdalus dulcis</name>
    <dbReference type="NCBI Taxonomy" id="3755"/>
    <lineage>
        <taxon>Eukaryota</taxon>
        <taxon>Viridiplantae</taxon>
        <taxon>Streptophyta</taxon>
        <taxon>Embryophyta</taxon>
        <taxon>Tracheophyta</taxon>
        <taxon>Spermatophyta</taxon>
        <taxon>Magnoliopsida</taxon>
        <taxon>eudicotyledons</taxon>
        <taxon>Gunneridae</taxon>
        <taxon>Pentapetalae</taxon>
        <taxon>rosids</taxon>
        <taxon>fabids</taxon>
        <taxon>Rosales</taxon>
        <taxon>Rosaceae</taxon>
        <taxon>Amygdaloideae</taxon>
        <taxon>Amygdaleae</taxon>
        <taxon>Prunus</taxon>
    </lineage>
</organism>
<dbReference type="PANTHER" id="PTHR47939">
    <property type="entry name" value="MEMBRANE-ASSOCIATED SALT-INDUCIBLE PROTEIN-LIKE"/>
    <property type="match status" value="1"/>
</dbReference>
<protein>
    <submittedName>
        <fullName evidence="4">PREDICTED: pentatricopeptide</fullName>
    </submittedName>
</protein>
<evidence type="ECO:0000256" key="3">
    <source>
        <dbReference type="PROSITE-ProRule" id="PRU00708"/>
    </source>
</evidence>
<dbReference type="Proteomes" id="UP000327085">
    <property type="component" value="Chromosome 6"/>
</dbReference>
<dbReference type="InterPro" id="IPR050667">
    <property type="entry name" value="PPR-containing_protein"/>
</dbReference>
<evidence type="ECO:0000256" key="2">
    <source>
        <dbReference type="ARBA" id="ARBA00022737"/>
    </source>
</evidence>
<dbReference type="InterPro" id="IPR002885">
    <property type="entry name" value="PPR_rpt"/>
</dbReference>
<evidence type="ECO:0000313" key="4">
    <source>
        <dbReference type="EMBL" id="VVA12864.1"/>
    </source>
</evidence>
<feature type="repeat" description="PPR" evidence="3">
    <location>
        <begin position="39"/>
        <end position="73"/>
    </location>
</feature>
<sequence>MLFHIRFERVQFRIILYTFKLQRPTFHLAASSAPTYNADFLTYNALILGLCKEGKIKKAAYLVKELDRKRFVPNAATFSALIEGQCVRKNSDRAFELCKSMIRSGYHPDEHTFKMLISSFCNNGDFDGAVEVLKEMFERSFSLDSSILSDLCLGLYRCGNDKMLKLLCSGMEARRLIPQGFDMAKIISSGVVEEN</sequence>
<dbReference type="InterPro" id="IPR011990">
    <property type="entry name" value="TPR-like_helical_dom_sf"/>
</dbReference>
<dbReference type="OMA" id="RTIMPEG"/>
<feature type="repeat" description="PPR" evidence="3">
    <location>
        <begin position="74"/>
        <end position="108"/>
    </location>
</feature>
<evidence type="ECO:0000256" key="1">
    <source>
        <dbReference type="ARBA" id="ARBA00007626"/>
    </source>
</evidence>